<accession>A0A845QPA0</accession>
<name>A0A845QPA0_9FIRM</name>
<feature type="domain" description="TfoX N-terminal" evidence="1">
    <location>
        <begin position="14"/>
        <end position="73"/>
    </location>
</feature>
<sequence>MASHLEFVEYVAGQLSEAGEITYRKMFGEYGMYLDGKIFAVICDDQLFIKVTEAGRRLAPQLTLAPPYESAKDYFLFEDIDNREFLVSFVKTTWADLPMPKPKKKKVK</sequence>
<comment type="caution">
    <text evidence="2">The sequence shown here is derived from an EMBL/GenBank/DDBJ whole genome shotgun (WGS) entry which is preliminary data.</text>
</comment>
<keyword evidence="3" id="KW-1185">Reference proteome</keyword>
<dbReference type="Proteomes" id="UP000446866">
    <property type="component" value="Unassembled WGS sequence"/>
</dbReference>
<reference evidence="2 3" key="1">
    <citation type="submission" date="2018-08" db="EMBL/GenBank/DDBJ databases">
        <title>Murine metabolic-syndrome-specific gut microbial biobank.</title>
        <authorList>
            <person name="Liu C."/>
        </authorList>
    </citation>
    <scope>NUCLEOTIDE SEQUENCE [LARGE SCALE GENOMIC DNA]</scope>
    <source>
        <strain evidence="2 3">28</strain>
    </source>
</reference>
<dbReference type="RefSeq" id="WP_160202826.1">
    <property type="nucleotide sequence ID" value="NZ_QXWK01000026.1"/>
</dbReference>
<dbReference type="Gene3D" id="3.30.1460.30">
    <property type="entry name" value="YgaC/TfoX-N like chaperone"/>
    <property type="match status" value="1"/>
</dbReference>
<evidence type="ECO:0000313" key="3">
    <source>
        <dbReference type="Proteomes" id="UP000446866"/>
    </source>
</evidence>
<dbReference type="EMBL" id="QXWK01000026">
    <property type="protein sequence ID" value="NBH62537.1"/>
    <property type="molecule type" value="Genomic_DNA"/>
</dbReference>
<evidence type="ECO:0000313" key="2">
    <source>
        <dbReference type="EMBL" id="NBH62537.1"/>
    </source>
</evidence>
<evidence type="ECO:0000259" key="1">
    <source>
        <dbReference type="Pfam" id="PF04993"/>
    </source>
</evidence>
<proteinExistence type="predicted"/>
<organism evidence="2 3">
    <name type="scientific">Anaerotruncus colihominis</name>
    <dbReference type="NCBI Taxonomy" id="169435"/>
    <lineage>
        <taxon>Bacteria</taxon>
        <taxon>Bacillati</taxon>
        <taxon>Bacillota</taxon>
        <taxon>Clostridia</taxon>
        <taxon>Eubacteriales</taxon>
        <taxon>Oscillospiraceae</taxon>
        <taxon>Anaerotruncus</taxon>
    </lineage>
</organism>
<dbReference type="SUPFAM" id="SSF159894">
    <property type="entry name" value="YgaC/TfoX-N like"/>
    <property type="match status" value="1"/>
</dbReference>
<protein>
    <submittedName>
        <fullName evidence="2">TfoX family protein</fullName>
    </submittedName>
</protein>
<dbReference type="Pfam" id="PF04993">
    <property type="entry name" value="TfoX_N"/>
    <property type="match status" value="1"/>
</dbReference>
<dbReference type="AlphaFoldDB" id="A0A845QPA0"/>
<gene>
    <name evidence="2" type="ORF">D0435_12840</name>
</gene>
<dbReference type="InterPro" id="IPR007076">
    <property type="entry name" value="TfoX_N"/>
</dbReference>